<dbReference type="GeneID" id="93691946"/>
<dbReference type="InterPro" id="IPR004843">
    <property type="entry name" value="Calcineurin-like_PHP"/>
</dbReference>
<dbReference type="PATRIC" id="fig|411473.3.peg.2401"/>
<feature type="domain" description="Calcineurin-like phosphoesterase" evidence="1">
    <location>
        <begin position="1"/>
        <end position="197"/>
    </location>
</feature>
<dbReference type="PIRSF" id="PIRSF033094">
    <property type="entry name" value="Pesterase_CT488"/>
    <property type="match status" value="1"/>
</dbReference>
<name>U2JV12_9FIRM</name>
<sequence length="230" mass="26399">MRLFTIGDLHLSFGVPDKPMDIFGGWKDYQKLLEQNWLERIAPEDTVVLAGDFSWGMTLAQAEADFAFVQNLPGQKILLKGNHDYWWASKKKMDDFFTAHGFNTLHILHNNHYAFGQYGICGTRGWVSMQGEAADAKILAREVQRLQVSIQSAVDAGLEPIVFLHYPPIYGTSMNYEILEVLHKYQIRKCYYGHVHGKSGHNHAFQGMYEGTEMRMISSDYLQFVPEQIF</sequence>
<dbReference type="PANTHER" id="PTHR31302">
    <property type="entry name" value="TRANSMEMBRANE PROTEIN WITH METALLOPHOSPHOESTERASE DOMAIN-RELATED"/>
    <property type="match status" value="1"/>
</dbReference>
<dbReference type="InterPro" id="IPR029052">
    <property type="entry name" value="Metallo-depent_PP-like"/>
</dbReference>
<reference evidence="2 3" key="1">
    <citation type="submission" date="2013-07" db="EMBL/GenBank/DDBJ databases">
        <authorList>
            <person name="Weinstock G."/>
            <person name="Sodergren E."/>
            <person name="Wylie T."/>
            <person name="Fulton L."/>
            <person name="Fulton R."/>
            <person name="Fronick C."/>
            <person name="O'Laughlin M."/>
            <person name="Godfrey J."/>
            <person name="Miner T."/>
            <person name="Herter B."/>
            <person name="Appelbaum E."/>
            <person name="Cordes M."/>
            <person name="Lek S."/>
            <person name="Wollam A."/>
            <person name="Pepin K.H."/>
            <person name="Palsikar V.B."/>
            <person name="Mitreva M."/>
            <person name="Wilson R.K."/>
        </authorList>
    </citation>
    <scope>NUCLEOTIDE SEQUENCE [LARGE SCALE GENOMIC DNA]</scope>
    <source>
        <strain evidence="2 3">ATCC 27760</strain>
    </source>
</reference>
<gene>
    <name evidence="2" type="ORF">RUMCAL_02866</name>
</gene>
<dbReference type="EMBL" id="AWVF01000367">
    <property type="protein sequence ID" value="ERJ90096.1"/>
    <property type="molecule type" value="Genomic_DNA"/>
</dbReference>
<protein>
    <submittedName>
        <fullName evidence="2">Ser/Thr phosphatase family protein</fullName>
    </submittedName>
</protein>
<dbReference type="STRING" id="411473.RUMCAL_02866"/>
<dbReference type="RefSeq" id="WP_021681053.1">
    <property type="nucleotide sequence ID" value="NZ_KI260329.1"/>
</dbReference>
<dbReference type="InterPro" id="IPR051158">
    <property type="entry name" value="Metallophosphoesterase_sf"/>
</dbReference>
<evidence type="ECO:0000313" key="2">
    <source>
        <dbReference type="EMBL" id="ERJ90096.1"/>
    </source>
</evidence>
<dbReference type="AlphaFoldDB" id="U2JV12"/>
<evidence type="ECO:0000259" key="1">
    <source>
        <dbReference type="Pfam" id="PF00149"/>
    </source>
</evidence>
<accession>U2JV12</accession>
<dbReference type="PANTHER" id="PTHR31302:SF22">
    <property type="entry name" value="PHOSPHOESTERASE"/>
    <property type="match status" value="1"/>
</dbReference>
<dbReference type="OrthoDB" id="8610138at2"/>
<dbReference type="Proteomes" id="UP000016662">
    <property type="component" value="Unassembled WGS sequence"/>
</dbReference>
<dbReference type="Pfam" id="PF00149">
    <property type="entry name" value="Metallophos"/>
    <property type="match status" value="1"/>
</dbReference>
<keyword evidence="3" id="KW-1185">Reference proteome</keyword>
<comment type="caution">
    <text evidence="2">The sequence shown here is derived from an EMBL/GenBank/DDBJ whole genome shotgun (WGS) entry which is preliminary data.</text>
</comment>
<dbReference type="Gene3D" id="3.60.21.10">
    <property type="match status" value="1"/>
</dbReference>
<dbReference type="eggNOG" id="COG1768">
    <property type="taxonomic scope" value="Bacteria"/>
</dbReference>
<dbReference type="HOGENOM" id="CLU_1183887_0_0_9"/>
<organism evidence="2 3">
    <name type="scientific">Ruminococcus callidus ATCC 27760</name>
    <dbReference type="NCBI Taxonomy" id="411473"/>
    <lineage>
        <taxon>Bacteria</taxon>
        <taxon>Bacillati</taxon>
        <taxon>Bacillota</taxon>
        <taxon>Clostridia</taxon>
        <taxon>Eubacteriales</taxon>
        <taxon>Oscillospiraceae</taxon>
        <taxon>Ruminococcus</taxon>
    </lineage>
</organism>
<evidence type="ECO:0000313" key="3">
    <source>
        <dbReference type="Proteomes" id="UP000016662"/>
    </source>
</evidence>
<dbReference type="SUPFAM" id="SSF56300">
    <property type="entry name" value="Metallo-dependent phosphatases"/>
    <property type="match status" value="1"/>
</dbReference>
<dbReference type="GO" id="GO:0016787">
    <property type="term" value="F:hydrolase activity"/>
    <property type="evidence" value="ECO:0007669"/>
    <property type="project" value="InterPro"/>
</dbReference>
<dbReference type="InterPro" id="IPR014578">
    <property type="entry name" value="Pesterase_CT488"/>
</dbReference>
<proteinExistence type="predicted"/>